<dbReference type="NCBIfam" id="NF005559">
    <property type="entry name" value="PRK07231.1"/>
    <property type="match status" value="1"/>
</dbReference>
<dbReference type="InterPro" id="IPR036291">
    <property type="entry name" value="NAD(P)-bd_dom_sf"/>
</dbReference>
<evidence type="ECO:0000313" key="3">
    <source>
        <dbReference type="EMBL" id="QPM68520.1"/>
    </source>
</evidence>
<dbReference type="Pfam" id="PF13561">
    <property type="entry name" value="adh_short_C2"/>
    <property type="match status" value="1"/>
</dbReference>
<keyword evidence="2 3" id="KW-0560">Oxidoreductase</keyword>
<dbReference type="KEGG" id="alam:RT761_01741"/>
<dbReference type="Gene3D" id="3.40.50.720">
    <property type="entry name" value="NAD(P)-binding Rossmann-like Domain"/>
    <property type="match status" value="1"/>
</dbReference>
<organism evidence="3 4">
    <name type="scientific">Atribacter laminatus</name>
    <dbReference type="NCBI Taxonomy" id="2847778"/>
    <lineage>
        <taxon>Bacteria</taxon>
        <taxon>Pseudomonadati</taxon>
        <taxon>Atribacterota</taxon>
        <taxon>Atribacteria</taxon>
        <taxon>Atribacterales</taxon>
        <taxon>Atribacteraceae</taxon>
        <taxon>Atribacter</taxon>
    </lineage>
</organism>
<comment type="similarity">
    <text evidence="1">Belongs to the short-chain dehydrogenases/reductases (SDR) family.</text>
</comment>
<gene>
    <name evidence="3" type="primary">bacC_6</name>
    <name evidence="3" type="ORF">RT761_01741</name>
</gene>
<dbReference type="InterPro" id="IPR020904">
    <property type="entry name" value="Sc_DH/Rdtase_CS"/>
</dbReference>
<name>A0A7T1F3C7_ATRLM</name>
<dbReference type="GO" id="GO:0016491">
    <property type="term" value="F:oxidoreductase activity"/>
    <property type="evidence" value="ECO:0007669"/>
    <property type="project" value="UniProtKB-KW"/>
</dbReference>
<dbReference type="Proteomes" id="UP000594463">
    <property type="component" value="Chromosome"/>
</dbReference>
<dbReference type="NCBIfam" id="NF004818">
    <property type="entry name" value="PRK06172.1"/>
    <property type="match status" value="1"/>
</dbReference>
<dbReference type="PANTHER" id="PTHR24321">
    <property type="entry name" value="DEHYDROGENASES, SHORT CHAIN"/>
    <property type="match status" value="1"/>
</dbReference>
<dbReference type="AlphaFoldDB" id="A0A7T1F3C7"/>
<sequence>MNNTFRDKVALITGGASGIGKATVLAFAEAGAKVVIADVLEKEGEEIARSIQDKANEAVFIKTDVSDTTQVRSLIEKTISRFQRLDCACNNAGIEGENALTAESSEENWDRVIAINLKGIWLCMKHELQVMVKNGGGAIVNMASVAGLVGFQGLSAYCASKGGVISLTQTAALEYAQHGIRINAVCPGIIRTAMVDRVIGGDPKKEEQYTALEPIGRLGKPEEIAKAVLWLCSDEASFVVGHPMVIDGGFVVQ</sequence>
<dbReference type="SUPFAM" id="SSF51735">
    <property type="entry name" value="NAD(P)-binding Rossmann-fold domains"/>
    <property type="match status" value="1"/>
</dbReference>
<evidence type="ECO:0000256" key="1">
    <source>
        <dbReference type="ARBA" id="ARBA00006484"/>
    </source>
</evidence>
<dbReference type="PANTHER" id="PTHR24321:SF11">
    <property type="entry name" value="BLR0893 PROTEIN"/>
    <property type="match status" value="1"/>
</dbReference>
<accession>A0A7T1F3C7</accession>
<proteinExistence type="inferred from homology"/>
<dbReference type="PROSITE" id="PS00061">
    <property type="entry name" value="ADH_SHORT"/>
    <property type="match status" value="1"/>
</dbReference>
<dbReference type="CDD" id="cd05233">
    <property type="entry name" value="SDR_c"/>
    <property type="match status" value="1"/>
</dbReference>
<keyword evidence="4" id="KW-1185">Reference proteome</keyword>
<dbReference type="EMBL" id="CP065383">
    <property type="protein sequence ID" value="QPM68520.1"/>
    <property type="molecule type" value="Genomic_DNA"/>
</dbReference>
<dbReference type="PRINTS" id="PR00081">
    <property type="entry name" value="GDHRDH"/>
</dbReference>
<reference evidence="3 4" key="1">
    <citation type="journal article" date="2021" name="Nat. Commun.">
        <title>Isolation of a member of the candidate phylum Atribacteria reveals a unique cell membrane structure.</title>
        <authorList>
            <person name="Taiki K."/>
            <person name="Nobu M.K."/>
            <person name="Kusada H."/>
            <person name="Meng X.-Y."/>
            <person name="Hosoki N."/>
            <person name="Uematsu K."/>
            <person name="Yoshioka H."/>
            <person name="Kamagata Y."/>
            <person name="Tamaki H."/>
        </authorList>
    </citation>
    <scope>NUCLEOTIDE SEQUENCE [LARGE SCALE GENOMIC DNA]</scope>
    <source>
        <strain evidence="3 4">RT761</strain>
    </source>
</reference>
<dbReference type="PRINTS" id="PR00080">
    <property type="entry name" value="SDRFAMILY"/>
</dbReference>
<dbReference type="EC" id="1.1.1.385" evidence="3"/>
<dbReference type="InterPro" id="IPR002347">
    <property type="entry name" value="SDR_fam"/>
</dbReference>
<dbReference type="FunFam" id="3.40.50.720:FF:000084">
    <property type="entry name" value="Short-chain dehydrogenase reductase"/>
    <property type="match status" value="1"/>
</dbReference>
<dbReference type="RefSeq" id="WP_218111024.1">
    <property type="nucleotide sequence ID" value="NZ_CP065383.1"/>
</dbReference>
<evidence type="ECO:0000256" key="2">
    <source>
        <dbReference type="ARBA" id="ARBA00023002"/>
    </source>
</evidence>
<evidence type="ECO:0000313" key="4">
    <source>
        <dbReference type="Proteomes" id="UP000594463"/>
    </source>
</evidence>
<protein>
    <submittedName>
        <fullName evidence="3">Dihydroanticapsin 7-dehydrogenase</fullName>
        <ecNumber evidence="3">1.1.1.385</ecNumber>
    </submittedName>
</protein>